<accession>A0A1H2AMQ3</accession>
<dbReference type="EMBL" id="LT629746">
    <property type="protein sequence ID" value="SDT47315.1"/>
    <property type="molecule type" value="Genomic_DNA"/>
</dbReference>
<dbReference type="GO" id="GO:0003677">
    <property type="term" value="F:DNA binding"/>
    <property type="evidence" value="ECO:0007669"/>
    <property type="project" value="UniProtKB-KW"/>
</dbReference>
<dbReference type="Proteomes" id="UP000182814">
    <property type="component" value="Chromosome I"/>
</dbReference>
<dbReference type="InterPro" id="IPR003735">
    <property type="entry name" value="Metal_Tscrpt_repr"/>
</dbReference>
<dbReference type="PANTHER" id="PTHR33677">
    <property type="entry name" value="TRANSCRIPTIONAL REPRESSOR FRMR-RELATED"/>
    <property type="match status" value="1"/>
</dbReference>
<gene>
    <name evidence="2" type="ORF">SAMN04490191_4627</name>
</gene>
<sequence>MLAKNDDAGQPDLLTPAISVTMHYIGVGGIRMSHIHEHKEDLLNRVRRIAGQVQAVERALESDAECAKTLHLVAAIRGAVNGLMDQFIDAHAREHVARPGLSDEARAEGVEDLLQAIRRYSK</sequence>
<dbReference type="PANTHER" id="PTHR33677:SF5">
    <property type="entry name" value="TRANSCRIPTIONAL REPRESSOR FRMR"/>
    <property type="match status" value="1"/>
</dbReference>
<dbReference type="GO" id="GO:0045892">
    <property type="term" value="P:negative regulation of DNA-templated transcription"/>
    <property type="evidence" value="ECO:0007669"/>
    <property type="project" value="UniProtKB-ARBA"/>
</dbReference>
<dbReference type="CDD" id="cd10153">
    <property type="entry name" value="RcnR-FrmR-like_DUF156"/>
    <property type="match status" value="1"/>
</dbReference>
<organism evidence="2 3">
    <name type="scientific">Pseudomonas lini</name>
    <dbReference type="NCBI Taxonomy" id="163011"/>
    <lineage>
        <taxon>Bacteria</taxon>
        <taxon>Pseudomonadati</taxon>
        <taxon>Pseudomonadota</taxon>
        <taxon>Gammaproteobacteria</taxon>
        <taxon>Pseudomonadales</taxon>
        <taxon>Pseudomonadaceae</taxon>
        <taxon>Pseudomonas</taxon>
    </lineage>
</organism>
<dbReference type="InterPro" id="IPR038390">
    <property type="entry name" value="Metal_Tscrpt_repr_sf"/>
</dbReference>
<comment type="similarity">
    <text evidence="1">Belongs to the FrmR/RcnR family.</text>
</comment>
<keyword evidence="2" id="KW-0238">DNA-binding</keyword>
<dbReference type="AlphaFoldDB" id="A0A1H2AMQ3"/>
<evidence type="ECO:0000313" key="2">
    <source>
        <dbReference type="EMBL" id="SDT47315.1"/>
    </source>
</evidence>
<protein>
    <submittedName>
        <fullName evidence="2">DNA-binding transcriptional regulator, FrmR family</fullName>
    </submittedName>
</protein>
<proteinExistence type="inferred from homology"/>
<dbReference type="GO" id="GO:0046872">
    <property type="term" value="F:metal ion binding"/>
    <property type="evidence" value="ECO:0007669"/>
    <property type="project" value="InterPro"/>
</dbReference>
<keyword evidence="3" id="KW-1185">Reference proteome</keyword>
<name>A0A1H2AMQ3_9PSED</name>
<evidence type="ECO:0000313" key="3">
    <source>
        <dbReference type="Proteomes" id="UP000182814"/>
    </source>
</evidence>
<reference evidence="3" key="1">
    <citation type="submission" date="2016-10" db="EMBL/GenBank/DDBJ databases">
        <authorList>
            <person name="Varghese N."/>
            <person name="Submissions S."/>
        </authorList>
    </citation>
    <scope>NUCLEOTIDE SEQUENCE [LARGE SCALE GENOMIC DNA]</scope>
    <source>
        <strain evidence="3">BS3782</strain>
    </source>
</reference>
<dbReference type="Gene3D" id="1.20.58.1000">
    <property type="entry name" value="Metal-sensitive repressor, helix protomer"/>
    <property type="match status" value="1"/>
</dbReference>
<dbReference type="Pfam" id="PF02583">
    <property type="entry name" value="Trns_repr_metal"/>
    <property type="match status" value="1"/>
</dbReference>
<evidence type="ECO:0000256" key="1">
    <source>
        <dbReference type="ARBA" id="ARBA00005260"/>
    </source>
</evidence>